<comment type="similarity">
    <text evidence="1 4">Belongs to the aldehyde dehydrogenase family.</text>
</comment>
<evidence type="ECO:0000259" key="5">
    <source>
        <dbReference type="Pfam" id="PF00171"/>
    </source>
</evidence>
<feature type="active site" evidence="3">
    <location>
        <position position="273"/>
    </location>
</feature>
<dbReference type="Pfam" id="PF00171">
    <property type="entry name" value="Aldedh"/>
    <property type="match status" value="1"/>
</dbReference>
<keyword evidence="2 4" id="KW-0560">Oxidoreductase</keyword>
<dbReference type="Gene3D" id="3.40.309.10">
    <property type="entry name" value="Aldehyde Dehydrogenase, Chain A, domain 2"/>
    <property type="match status" value="1"/>
</dbReference>
<dbReference type="Proteomes" id="UP000199377">
    <property type="component" value="Unassembled WGS sequence"/>
</dbReference>
<keyword evidence="7" id="KW-1185">Reference proteome</keyword>
<reference evidence="6 7" key="1">
    <citation type="submission" date="2016-10" db="EMBL/GenBank/DDBJ databases">
        <authorList>
            <person name="de Groot N.N."/>
        </authorList>
    </citation>
    <scope>NUCLEOTIDE SEQUENCE [LARGE SCALE GENOMIC DNA]</scope>
    <source>
        <strain evidence="6 7">CGMCC 1.11030</strain>
    </source>
</reference>
<dbReference type="InterPro" id="IPR016160">
    <property type="entry name" value="Ald_DH_CS_CYS"/>
</dbReference>
<dbReference type="EMBL" id="FOQH01000003">
    <property type="protein sequence ID" value="SFH96303.1"/>
    <property type="molecule type" value="Genomic_DNA"/>
</dbReference>
<name>A0A1I3EBU6_9RHOB</name>
<dbReference type="InterPro" id="IPR015590">
    <property type="entry name" value="Aldehyde_DH_dom"/>
</dbReference>
<dbReference type="PANTHER" id="PTHR11699">
    <property type="entry name" value="ALDEHYDE DEHYDROGENASE-RELATED"/>
    <property type="match status" value="1"/>
</dbReference>
<evidence type="ECO:0000313" key="6">
    <source>
        <dbReference type="EMBL" id="SFH96303.1"/>
    </source>
</evidence>
<dbReference type="PROSITE" id="PS00687">
    <property type="entry name" value="ALDEHYDE_DEHYDR_GLU"/>
    <property type="match status" value="1"/>
</dbReference>
<dbReference type="Gene3D" id="3.40.605.10">
    <property type="entry name" value="Aldehyde Dehydrogenase, Chain A, domain 1"/>
    <property type="match status" value="1"/>
</dbReference>
<gene>
    <name evidence="6" type="ORF">SAMN05216258_103280</name>
</gene>
<dbReference type="PROSITE" id="PS00070">
    <property type="entry name" value="ALDEHYDE_DEHYDR_CYS"/>
    <property type="match status" value="1"/>
</dbReference>
<organism evidence="6 7">
    <name type="scientific">Albimonas pacifica</name>
    <dbReference type="NCBI Taxonomy" id="1114924"/>
    <lineage>
        <taxon>Bacteria</taxon>
        <taxon>Pseudomonadati</taxon>
        <taxon>Pseudomonadota</taxon>
        <taxon>Alphaproteobacteria</taxon>
        <taxon>Rhodobacterales</taxon>
        <taxon>Paracoccaceae</taxon>
        <taxon>Albimonas</taxon>
    </lineage>
</organism>
<dbReference type="SUPFAM" id="SSF53720">
    <property type="entry name" value="ALDH-like"/>
    <property type="match status" value="1"/>
</dbReference>
<feature type="domain" description="Aldehyde dehydrogenase" evidence="5">
    <location>
        <begin position="47"/>
        <end position="502"/>
    </location>
</feature>
<dbReference type="STRING" id="1114924.SAMN05216258_103280"/>
<evidence type="ECO:0000256" key="1">
    <source>
        <dbReference type="ARBA" id="ARBA00009986"/>
    </source>
</evidence>
<accession>A0A1I3EBU6</accession>
<evidence type="ECO:0000256" key="2">
    <source>
        <dbReference type="ARBA" id="ARBA00023002"/>
    </source>
</evidence>
<proteinExistence type="inferred from homology"/>
<dbReference type="InterPro" id="IPR029510">
    <property type="entry name" value="Ald_DH_CS_GLU"/>
</dbReference>
<dbReference type="AlphaFoldDB" id="A0A1I3EBU6"/>
<dbReference type="OrthoDB" id="9772584at2"/>
<evidence type="ECO:0000256" key="4">
    <source>
        <dbReference type="RuleBase" id="RU003345"/>
    </source>
</evidence>
<dbReference type="InterPro" id="IPR016163">
    <property type="entry name" value="Ald_DH_C"/>
</dbReference>
<evidence type="ECO:0000256" key="3">
    <source>
        <dbReference type="PROSITE-ProRule" id="PRU10007"/>
    </source>
</evidence>
<dbReference type="InterPro" id="IPR016162">
    <property type="entry name" value="Ald_DH_N"/>
</dbReference>
<sequence length="507" mass="52890">MNKPFSPLDAAPEELAQAPDAAALAWLSALERRNLIAGALVEAPAGMEVTEPAQMTPLGQAAASGPQEVDAAVTAAAQAQPGWAAMPARARGKLVAEAGRRLSVQAEPIARLLARETGKALRTECRGELAVAADLLEFYGGLGSELKGETIPFDPKTLSVTTLEPLGVVAAILPWNVPLVLMMLKIAPALVAGNTVVVKAAEEAPFATLAAAAILDQVLPDGVVNVVVGDGLECGAPLTNHPKVAKITFTGSEEVGETVYGAGADRIIPVSLELGGKSPMIVCADADLEKTVTGAIAGMRFTRQGQSCTAASRIYVHRTLYDAFLAALSAKLETLVIGDPLDEATDVGTIVSATQKATVDRYVRLAEATPGATVLRIGKLPETGVAPDLFMQPTLLLGLPEDSPCVQEEIFGPVCVIQAWDDYEAVIEAANATRYGLAATIWTRDIGLALDASRRVNAGYVQVNQNLTIQPNLSYGGFGRSGLGKEASLEAMVAHFTRNKTIVLAGM</sequence>
<dbReference type="FunFam" id="3.40.605.10:FF:000007">
    <property type="entry name" value="NAD/NADP-dependent betaine aldehyde dehydrogenase"/>
    <property type="match status" value="1"/>
</dbReference>
<dbReference type="RefSeq" id="WP_092859066.1">
    <property type="nucleotide sequence ID" value="NZ_FOQH01000003.1"/>
</dbReference>
<protein>
    <submittedName>
        <fullName evidence="6">Sulfoacetaldehyde dehydrogenase</fullName>
    </submittedName>
</protein>
<evidence type="ECO:0000313" key="7">
    <source>
        <dbReference type="Proteomes" id="UP000199377"/>
    </source>
</evidence>
<dbReference type="GO" id="GO:0016620">
    <property type="term" value="F:oxidoreductase activity, acting on the aldehyde or oxo group of donors, NAD or NADP as acceptor"/>
    <property type="evidence" value="ECO:0007669"/>
    <property type="project" value="InterPro"/>
</dbReference>
<dbReference type="InterPro" id="IPR016161">
    <property type="entry name" value="Ald_DH/histidinol_DH"/>
</dbReference>